<evidence type="ECO:0000256" key="5">
    <source>
        <dbReference type="SAM" id="Phobius"/>
    </source>
</evidence>
<comment type="caution">
    <text evidence="6">The sequence shown here is derived from an EMBL/GenBank/DDBJ whole genome shotgun (WGS) entry which is preliminary data.</text>
</comment>
<evidence type="ECO:0000256" key="4">
    <source>
        <dbReference type="ARBA" id="ARBA00023136"/>
    </source>
</evidence>
<evidence type="ECO:0000256" key="1">
    <source>
        <dbReference type="ARBA" id="ARBA00004141"/>
    </source>
</evidence>
<evidence type="ECO:0000256" key="2">
    <source>
        <dbReference type="ARBA" id="ARBA00022692"/>
    </source>
</evidence>
<protein>
    <submittedName>
        <fullName evidence="6">Uncharacterized protein</fullName>
    </submittedName>
</protein>
<reference evidence="6 7" key="1">
    <citation type="submission" date="2019-06" db="EMBL/GenBank/DDBJ databases">
        <title>Discovery of a novel chromosome fission-fusion reversal in muntjac.</title>
        <authorList>
            <person name="Mudd A.B."/>
            <person name="Bredeson J.V."/>
            <person name="Baum R."/>
            <person name="Hockemeyer D."/>
            <person name="Rokhsar D.S."/>
        </authorList>
    </citation>
    <scope>NUCLEOTIDE SEQUENCE [LARGE SCALE GENOMIC DNA]</scope>
    <source>
        <strain evidence="6">UTSW_UCB_Mm</strain>
        <tissue evidence="6">Fibroblast cell line</tissue>
    </source>
</reference>
<keyword evidence="7" id="KW-1185">Reference proteome</keyword>
<sequence>MESFSTSSPTLGIVSFEMFLLILLAFLSGMILIGLSIYVNFRGAVLTKVLGLSSAYLFHVGYLCLVMGSVTVLLGFARRQGAAKESRSTLLSCFLVTIIILIVEITAATVVFAFFQIVREVALEHNFVTLRKNYRGYQEPDDYSMRWNLVMEELKCCGVKNYTDFSGSSFERATGHTYPRSCCKSLGTVDCDGRNVSADVIHQEGCFPKLLKITKTQSTNLSGGCLGAALMQPPGKLHMKLFFCRLPPAKIWMSVICLIRILKWIFFRCTHLY</sequence>
<dbReference type="PRINTS" id="PR00259">
    <property type="entry name" value="TMFOUR"/>
</dbReference>
<proteinExistence type="predicted"/>
<evidence type="ECO:0000313" key="7">
    <source>
        <dbReference type="Proteomes" id="UP000326458"/>
    </source>
</evidence>
<dbReference type="AlphaFoldDB" id="A0A5N3WI61"/>
<feature type="transmembrane region" description="Helical" evidence="5">
    <location>
        <begin position="89"/>
        <end position="115"/>
    </location>
</feature>
<dbReference type="Proteomes" id="UP000326458">
    <property type="component" value="Unassembled WGS sequence"/>
</dbReference>
<dbReference type="EMBL" id="VCEA01000001">
    <property type="protein sequence ID" value="KAB0361472.1"/>
    <property type="molecule type" value="Genomic_DNA"/>
</dbReference>
<dbReference type="Gene3D" id="1.10.1450.10">
    <property type="entry name" value="Tetraspanin"/>
    <property type="match status" value="1"/>
</dbReference>
<dbReference type="GO" id="GO:0005886">
    <property type="term" value="C:plasma membrane"/>
    <property type="evidence" value="ECO:0007669"/>
    <property type="project" value="TreeGrafter"/>
</dbReference>
<dbReference type="SUPFAM" id="SSF48652">
    <property type="entry name" value="Tetraspanin"/>
    <property type="match status" value="1"/>
</dbReference>
<evidence type="ECO:0000313" key="6">
    <source>
        <dbReference type="EMBL" id="KAB0361472.1"/>
    </source>
</evidence>
<evidence type="ECO:0000256" key="3">
    <source>
        <dbReference type="ARBA" id="ARBA00022989"/>
    </source>
</evidence>
<keyword evidence="2 5" id="KW-0812">Transmembrane</keyword>
<organism evidence="6 7">
    <name type="scientific">Muntiacus muntjak</name>
    <name type="common">Barking deer</name>
    <name type="synonym">Indian muntjac</name>
    <dbReference type="NCBI Taxonomy" id="9888"/>
    <lineage>
        <taxon>Eukaryota</taxon>
        <taxon>Metazoa</taxon>
        <taxon>Chordata</taxon>
        <taxon>Craniata</taxon>
        <taxon>Vertebrata</taxon>
        <taxon>Euteleostomi</taxon>
        <taxon>Mammalia</taxon>
        <taxon>Eutheria</taxon>
        <taxon>Laurasiatheria</taxon>
        <taxon>Artiodactyla</taxon>
        <taxon>Ruminantia</taxon>
        <taxon>Pecora</taxon>
        <taxon>Cervidae</taxon>
        <taxon>Muntiacinae</taxon>
        <taxon>Muntiacus</taxon>
    </lineage>
</organism>
<dbReference type="InterPro" id="IPR008952">
    <property type="entry name" value="Tetraspanin_EC2_sf"/>
</dbReference>
<dbReference type="PANTHER" id="PTHR19282:SF455">
    <property type="entry name" value="TETRASPANIN-16"/>
    <property type="match status" value="1"/>
</dbReference>
<dbReference type="FunFam" id="1.10.1450.10:FF:000027">
    <property type="entry name" value="Tetraspanin"/>
    <property type="match status" value="1"/>
</dbReference>
<dbReference type="Pfam" id="PF00335">
    <property type="entry name" value="Tetraspanin"/>
    <property type="match status" value="1"/>
</dbReference>
<keyword evidence="4 5" id="KW-0472">Membrane</keyword>
<dbReference type="InterPro" id="IPR018499">
    <property type="entry name" value="Tetraspanin/Peripherin"/>
</dbReference>
<dbReference type="CDD" id="cd03156">
    <property type="entry name" value="uroplakin_I_like_LEL"/>
    <property type="match status" value="1"/>
</dbReference>
<name>A0A5N3WI61_MUNMU</name>
<accession>A0A5N3WI61</accession>
<feature type="transmembrane region" description="Helical" evidence="5">
    <location>
        <begin position="20"/>
        <end position="41"/>
    </location>
</feature>
<keyword evidence="3 5" id="KW-1133">Transmembrane helix</keyword>
<gene>
    <name evidence="6" type="ORF">FD754_005628</name>
</gene>
<feature type="transmembrane region" description="Helical" evidence="5">
    <location>
        <begin position="56"/>
        <end position="77"/>
    </location>
</feature>
<comment type="subcellular location">
    <subcellularLocation>
        <location evidence="1">Membrane</location>
        <topology evidence="1">Multi-pass membrane protein</topology>
    </subcellularLocation>
</comment>
<dbReference type="PANTHER" id="PTHR19282">
    <property type="entry name" value="TETRASPANIN"/>
    <property type="match status" value="1"/>
</dbReference>